<dbReference type="InterPro" id="IPR046534">
    <property type="entry name" value="DUF6599"/>
</dbReference>
<evidence type="ECO:0000313" key="1">
    <source>
        <dbReference type="EMBL" id="GAI20720.1"/>
    </source>
</evidence>
<reference evidence="1" key="1">
    <citation type="journal article" date="2014" name="Front. Microbiol.">
        <title>High frequency of phylogenetically diverse reductive dehalogenase-homologous genes in deep subseafloor sedimentary metagenomes.</title>
        <authorList>
            <person name="Kawai M."/>
            <person name="Futagami T."/>
            <person name="Toyoda A."/>
            <person name="Takaki Y."/>
            <person name="Nishi S."/>
            <person name="Hori S."/>
            <person name="Arai W."/>
            <person name="Tsubouchi T."/>
            <person name="Morono Y."/>
            <person name="Uchiyama I."/>
            <person name="Ito T."/>
            <person name="Fujiyama A."/>
            <person name="Inagaki F."/>
            <person name="Takami H."/>
        </authorList>
    </citation>
    <scope>NUCLEOTIDE SEQUENCE</scope>
    <source>
        <strain evidence="1">Expedition CK06-06</strain>
    </source>
</reference>
<comment type="caution">
    <text evidence="1">The sequence shown here is derived from an EMBL/GenBank/DDBJ whole genome shotgun (WGS) entry which is preliminary data.</text>
</comment>
<gene>
    <name evidence="1" type="ORF">S06H3_31315</name>
</gene>
<dbReference type="AlphaFoldDB" id="X1N1G9"/>
<dbReference type="Pfam" id="PF20244">
    <property type="entry name" value="DUF6599"/>
    <property type="match status" value="1"/>
</dbReference>
<name>X1N1G9_9ZZZZ</name>
<accession>X1N1G9</accession>
<organism evidence="1">
    <name type="scientific">marine sediment metagenome</name>
    <dbReference type="NCBI Taxonomy" id="412755"/>
    <lineage>
        <taxon>unclassified sequences</taxon>
        <taxon>metagenomes</taxon>
        <taxon>ecological metagenomes</taxon>
    </lineage>
</organism>
<feature type="non-terminal residue" evidence="1">
    <location>
        <position position="1"/>
    </location>
</feature>
<sequence length="155" mass="17025">KIRANLAIDYDTKIAELALFPQEDLVRESIKLYPANAFGFEGLTDTFSAQYKLGSDTITAFLSRRSGPQDAQTVAESYYNFLIDNGGTAKQPANKILRGKIVDFYDTTEIVFAIGSFIGGVHEAENQQAAEKLAEILINKLIGPEFLGQCNRPDG</sequence>
<proteinExistence type="predicted"/>
<protein>
    <submittedName>
        <fullName evidence="1">Uncharacterized protein</fullName>
    </submittedName>
</protein>
<dbReference type="EMBL" id="BARV01018532">
    <property type="protein sequence ID" value="GAI20720.1"/>
    <property type="molecule type" value="Genomic_DNA"/>
</dbReference>